<dbReference type="AlphaFoldDB" id="A0A6A7BYX3"/>
<sequence>MGTNHLTTFQFFTGEPFPAMHVLHSDLAAFGMSESFENCTMQAEPTPTIPQVPQRLPYQEIVSAKINPEQHYNPDMVVTWYRHVLSNHLGTDRSVFNSVTCKLQVGFQHGKPNDWRALFDWVAKQLIKMWRRYEIYYGQFTTPTAKVAHAIADFFSWEASSVMQRLG</sequence>
<evidence type="ECO:0000313" key="2">
    <source>
        <dbReference type="Proteomes" id="UP000799421"/>
    </source>
</evidence>
<gene>
    <name evidence="1" type="ORF">K470DRAFT_287516</name>
</gene>
<proteinExistence type="predicted"/>
<reference evidence="1" key="1">
    <citation type="journal article" date="2020" name="Stud. Mycol.">
        <title>101 Dothideomycetes genomes: a test case for predicting lifestyles and emergence of pathogens.</title>
        <authorList>
            <person name="Haridas S."/>
            <person name="Albert R."/>
            <person name="Binder M."/>
            <person name="Bloem J."/>
            <person name="Labutti K."/>
            <person name="Salamov A."/>
            <person name="Andreopoulos B."/>
            <person name="Baker S."/>
            <person name="Barry K."/>
            <person name="Bills G."/>
            <person name="Bluhm B."/>
            <person name="Cannon C."/>
            <person name="Castanera R."/>
            <person name="Culley D."/>
            <person name="Daum C."/>
            <person name="Ezra D."/>
            <person name="Gonzalez J."/>
            <person name="Henrissat B."/>
            <person name="Kuo A."/>
            <person name="Liang C."/>
            <person name="Lipzen A."/>
            <person name="Lutzoni F."/>
            <person name="Magnuson J."/>
            <person name="Mondo S."/>
            <person name="Nolan M."/>
            <person name="Ohm R."/>
            <person name="Pangilinan J."/>
            <person name="Park H.-J."/>
            <person name="Ramirez L."/>
            <person name="Alfaro M."/>
            <person name="Sun H."/>
            <person name="Tritt A."/>
            <person name="Yoshinaga Y."/>
            <person name="Zwiers L.-H."/>
            <person name="Turgeon B."/>
            <person name="Goodwin S."/>
            <person name="Spatafora J."/>
            <person name="Crous P."/>
            <person name="Grigoriev I."/>
        </authorList>
    </citation>
    <scope>NUCLEOTIDE SEQUENCE</scope>
    <source>
        <strain evidence="1">CBS 480.64</strain>
    </source>
</reference>
<dbReference type="Proteomes" id="UP000799421">
    <property type="component" value="Unassembled WGS sequence"/>
</dbReference>
<accession>A0A6A7BYX3</accession>
<evidence type="ECO:0000313" key="1">
    <source>
        <dbReference type="EMBL" id="KAF2859909.1"/>
    </source>
</evidence>
<protein>
    <submittedName>
        <fullName evidence="1">Uncharacterized protein</fullName>
    </submittedName>
</protein>
<name>A0A6A7BYX3_9PEZI</name>
<dbReference type="EMBL" id="MU005987">
    <property type="protein sequence ID" value="KAF2859909.1"/>
    <property type="molecule type" value="Genomic_DNA"/>
</dbReference>
<keyword evidence="2" id="KW-1185">Reference proteome</keyword>
<organism evidence="1 2">
    <name type="scientific">Piedraia hortae CBS 480.64</name>
    <dbReference type="NCBI Taxonomy" id="1314780"/>
    <lineage>
        <taxon>Eukaryota</taxon>
        <taxon>Fungi</taxon>
        <taxon>Dikarya</taxon>
        <taxon>Ascomycota</taxon>
        <taxon>Pezizomycotina</taxon>
        <taxon>Dothideomycetes</taxon>
        <taxon>Dothideomycetidae</taxon>
        <taxon>Capnodiales</taxon>
        <taxon>Piedraiaceae</taxon>
        <taxon>Piedraia</taxon>
    </lineage>
</organism>